<proteinExistence type="predicted"/>
<accession>D5VSP2</accession>
<dbReference type="OrthoDB" id="65988at2157"/>
<evidence type="ECO:0008006" key="3">
    <source>
        <dbReference type="Google" id="ProtNLM"/>
    </source>
</evidence>
<reference evidence="1" key="1">
    <citation type="submission" date="2010-04" db="EMBL/GenBank/DDBJ databases">
        <title>Complete sequence of Methanocaldococcus infernus ME.</title>
        <authorList>
            <consortium name="US DOE Joint Genome Institute"/>
            <person name="Lucas S."/>
            <person name="Copeland A."/>
            <person name="Lapidus A."/>
            <person name="Cheng J.-F."/>
            <person name="Bruce D."/>
            <person name="Goodwin L."/>
            <person name="Pitluck S."/>
            <person name="Munk A.C."/>
            <person name="Detter J.C."/>
            <person name="Han C."/>
            <person name="Tapia R."/>
            <person name="Land M."/>
            <person name="Hauser L."/>
            <person name="Kyrpides N."/>
            <person name="Mikhailova N."/>
            <person name="Sieprawska-Lupa M."/>
            <person name="Whitman W.B."/>
            <person name="Woyke T."/>
        </authorList>
    </citation>
    <scope>NUCLEOTIDE SEQUENCE [LARGE SCALE GENOMIC DNA]</scope>
    <source>
        <strain evidence="1">ME</strain>
    </source>
</reference>
<name>D5VSP2_METIM</name>
<keyword evidence="2" id="KW-1185">Reference proteome</keyword>
<evidence type="ECO:0000313" key="1">
    <source>
        <dbReference type="EMBL" id="ADG13595.1"/>
    </source>
</evidence>
<dbReference type="Gene3D" id="1.25.10.10">
    <property type="entry name" value="Leucine-rich Repeat Variant"/>
    <property type="match status" value="1"/>
</dbReference>
<dbReference type="AlphaFoldDB" id="D5VSP2"/>
<dbReference type="Proteomes" id="UP000002061">
    <property type="component" value="Chromosome"/>
</dbReference>
<sequence>MNYKKILSENFDERKKIECLKEIYNLNVEEIISLDILDTIYNLLTRTKELDFEQIVYSNVVESKNKEIIKYCLKIITKVGREREDLVYLYIPYIIKLLDSEVEDIKRWAAEALSEIPSSLTIYSYPKLIKEDGEKFTEALFKIIVRAKNKEAILLKIFENFNISHVKLIKKLYNYDKELVKEFIPLLVKYKVKL</sequence>
<dbReference type="InterPro" id="IPR016024">
    <property type="entry name" value="ARM-type_fold"/>
</dbReference>
<gene>
    <name evidence="1" type="ordered locus">Metin_0936</name>
</gene>
<dbReference type="EMBL" id="CP002009">
    <property type="protein sequence ID" value="ADG13595.1"/>
    <property type="molecule type" value="Genomic_DNA"/>
</dbReference>
<dbReference type="KEGG" id="mif:Metin_0936"/>
<dbReference type="InterPro" id="IPR011989">
    <property type="entry name" value="ARM-like"/>
</dbReference>
<dbReference type="HOGENOM" id="CLU_1313129_0_0_2"/>
<organism evidence="1 2">
    <name type="scientific">Methanocaldococcus infernus (strain DSM 11812 / JCM 15783 / ME)</name>
    <dbReference type="NCBI Taxonomy" id="573063"/>
    <lineage>
        <taxon>Archaea</taxon>
        <taxon>Methanobacteriati</taxon>
        <taxon>Methanobacteriota</taxon>
        <taxon>Methanomada group</taxon>
        <taxon>Methanococci</taxon>
        <taxon>Methanococcales</taxon>
        <taxon>Methanocaldococcaceae</taxon>
        <taxon>Methanocaldococcus</taxon>
    </lineage>
</organism>
<protein>
    <recommendedName>
        <fullName evidence="3">HEAT domain containing protein</fullName>
    </recommendedName>
</protein>
<dbReference type="RefSeq" id="WP_013100341.1">
    <property type="nucleotide sequence ID" value="NC_014122.1"/>
</dbReference>
<evidence type="ECO:0000313" key="2">
    <source>
        <dbReference type="Proteomes" id="UP000002061"/>
    </source>
</evidence>
<dbReference type="GeneID" id="9131948"/>
<dbReference type="STRING" id="573063.Metin_0936"/>
<dbReference type="SUPFAM" id="SSF48371">
    <property type="entry name" value="ARM repeat"/>
    <property type="match status" value="1"/>
</dbReference>
<dbReference type="eggNOG" id="arCOG08278">
    <property type="taxonomic scope" value="Archaea"/>
</dbReference>